<dbReference type="Proteomes" id="UP000481861">
    <property type="component" value="Unassembled WGS sequence"/>
</dbReference>
<feature type="region of interest" description="Disordered" evidence="1">
    <location>
        <begin position="56"/>
        <end position="86"/>
    </location>
</feature>
<dbReference type="AlphaFoldDB" id="A0A7C8I8S0"/>
<gene>
    <name evidence="2" type="ORF">BDV95DRAFT_51650</name>
</gene>
<reference evidence="2 3" key="1">
    <citation type="submission" date="2020-01" db="EMBL/GenBank/DDBJ databases">
        <authorList>
            <consortium name="DOE Joint Genome Institute"/>
            <person name="Haridas S."/>
            <person name="Albert R."/>
            <person name="Binder M."/>
            <person name="Bloem J."/>
            <person name="Labutti K."/>
            <person name="Salamov A."/>
            <person name="Andreopoulos B."/>
            <person name="Baker S.E."/>
            <person name="Barry K."/>
            <person name="Bills G."/>
            <person name="Bluhm B.H."/>
            <person name="Cannon C."/>
            <person name="Castanera R."/>
            <person name="Culley D.E."/>
            <person name="Daum C."/>
            <person name="Ezra D."/>
            <person name="Gonzalez J.B."/>
            <person name="Henrissat B."/>
            <person name="Kuo A."/>
            <person name="Liang C."/>
            <person name="Lipzen A."/>
            <person name="Lutzoni F."/>
            <person name="Magnuson J."/>
            <person name="Mondo S."/>
            <person name="Nolan M."/>
            <person name="Ohm R."/>
            <person name="Pangilinan J."/>
            <person name="Park H.-J.H."/>
            <person name="Ramirez L."/>
            <person name="Alfaro M."/>
            <person name="Sun H."/>
            <person name="Tritt A."/>
            <person name="Yoshinaga Y."/>
            <person name="Zwiers L.-H.L."/>
            <person name="Turgeon B.G."/>
            <person name="Goodwin S.B."/>
            <person name="Spatafora J.W."/>
            <person name="Crous P.W."/>
            <person name="Grigoriev I.V."/>
        </authorList>
    </citation>
    <scope>NUCLEOTIDE SEQUENCE [LARGE SCALE GENOMIC DNA]</scope>
    <source>
        <strain evidence="2 3">CBS 611.86</strain>
    </source>
</reference>
<evidence type="ECO:0000313" key="3">
    <source>
        <dbReference type="Proteomes" id="UP000481861"/>
    </source>
</evidence>
<accession>A0A7C8I8S0</accession>
<sequence>MGVRWLRLRLRVRARAWLWSCRRRTSWCKLSLGLGSRLRLRLRQLRSRSLRRCRRRRRRPPLRPTPHSLSPSPHHSPQPRPCRLHRRTRTSHRIHRRFVSYRIVSSVRSFDNSSSHLLNSRVVWFRVSCIEILHLVDRKEVGCWQGRRYFPVPVQFSSVPFRCVQFGSVQNCPSKKKKRTFQPTARKAKQKMNRFPRGAQRRINCCHPPGPSPPHAAQRRTSPKASGNGQPTGRGPGRNAAQRTAHARPRHHACMQGRLPIGGTHASRRLLFLYSWGDR</sequence>
<evidence type="ECO:0000256" key="1">
    <source>
        <dbReference type="SAM" id="MobiDB-lite"/>
    </source>
</evidence>
<feature type="region of interest" description="Disordered" evidence="1">
    <location>
        <begin position="174"/>
        <end position="261"/>
    </location>
</feature>
<protein>
    <submittedName>
        <fullName evidence="2">Uncharacterized protein</fullName>
    </submittedName>
</protein>
<comment type="caution">
    <text evidence="2">The sequence shown here is derived from an EMBL/GenBank/DDBJ whole genome shotgun (WGS) entry which is preliminary data.</text>
</comment>
<dbReference type="EMBL" id="JAADJZ010000012">
    <property type="protein sequence ID" value="KAF2870992.1"/>
    <property type="molecule type" value="Genomic_DNA"/>
</dbReference>
<organism evidence="2 3">
    <name type="scientific">Massariosphaeria phaeospora</name>
    <dbReference type="NCBI Taxonomy" id="100035"/>
    <lineage>
        <taxon>Eukaryota</taxon>
        <taxon>Fungi</taxon>
        <taxon>Dikarya</taxon>
        <taxon>Ascomycota</taxon>
        <taxon>Pezizomycotina</taxon>
        <taxon>Dothideomycetes</taxon>
        <taxon>Pleosporomycetidae</taxon>
        <taxon>Pleosporales</taxon>
        <taxon>Pleosporales incertae sedis</taxon>
        <taxon>Massariosphaeria</taxon>
    </lineage>
</organism>
<evidence type="ECO:0000313" key="2">
    <source>
        <dbReference type="EMBL" id="KAF2870992.1"/>
    </source>
</evidence>
<name>A0A7C8I8S0_9PLEO</name>
<proteinExistence type="predicted"/>
<keyword evidence="3" id="KW-1185">Reference proteome</keyword>
<feature type="compositionally biased region" description="Basic residues" evidence="1">
    <location>
        <begin position="174"/>
        <end position="194"/>
    </location>
</feature>